<dbReference type="Pfam" id="PF10552">
    <property type="entry name" value="ORF6C"/>
    <property type="match status" value="1"/>
</dbReference>
<evidence type="ECO:0000313" key="2">
    <source>
        <dbReference type="EMBL" id="GGJ61781.1"/>
    </source>
</evidence>
<keyword evidence="3" id="KW-1185">Reference proteome</keyword>
<dbReference type="RefSeq" id="WP_188943241.1">
    <property type="nucleotide sequence ID" value="NZ_BMPN01000003.1"/>
</dbReference>
<comment type="caution">
    <text evidence="2">The sequence shown here is derived from an EMBL/GenBank/DDBJ whole genome shotgun (WGS) entry which is preliminary data.</text>
</comment>
<evidence type="ECO:0000313" key="3">
    <source>
        <dbReference type="Proteomes" id="UP000634435"/>
    </source>
</evidence>
<dbReference type="NCBIfam" id="TIGR02681">
    <property type="entry name" value="phage_pRha"/>
    <property type="match status" value="1"/>
</dbReference>
<reference evidence="3" key="1">
    <citation type="journal article" date="2019" name="Int. J. Syst. Evol. Microbiol.">
        <title>The Global Catalogue of Microorganisms (GCM) 10K type strain sequencing project: providing services to taxonomists for standard genome sequencing and annotation.</title>
        <authorList>
            <consortium name="The Broad Institute Genomics Platform"/>
            <consortium name="The Broad Institute Genome Sequencing Center for Infectious Disease"/>
            <person name="Wu L."/>
            <person name="Ma J."/>
        </authorList>
    </citation>
    <scope>NUCLEOTIDE SEQUENCE [LARGE SCALE GENOMIC DNA]</scope>
    <source>
        <strain evidence="3">JCM 30071</strain>
    </source>
</reference>
<feature type="domain" description="ORF6C" evidence="1">
    <location>
        <begin position="111"/>
        <end position="217"/>
    </location>
</feature>
<proteinExistence type="predicted"/>
<dbReference type="EMBL" id="BMPN01000003">
    <property type="protein sequence ID" value="GGJ61781.1"/>
    <property type="molecule type" value="Genomic_DNA"/>
</dbReference>
<gene>
    <name evidence="2" type="ORF">GCM10007111_24870</name>
</gene>
<organism evidence="2 3">
    <name type="scientific">Virgibacillus kapii</name>
    <dbReference type="NCBI Taxonomy" id="1638645"/>
    <lineage>
        <taxon>Bacteria</taxon>
        <taxon>Bacillati</taxon>
        <taxon>Bacillota</taxon>
        <taxon>Bacilli</taxon>
        <taxon>Bacillales</taxon>
        <taxon>Bacillaceae</taxon>
        <taxon>Virgibacillus</taxon>
    </lineage>
</organism>
<accession>A0ABQ2DLL2</accession>
<name>A0ABQ2DLL2_9BACI</name>
<dbReference type="Proteomes" id="UP000634435">
    <property type="component" value="Unassembled WGS sequence"/>
</dbReference>
<dbReference type="InterPro" id="IPR014054">
    <property type="entry name" value="Phage_regulatory_Rha"/>
</dbReference>
<sequence>MDKLVFVKNKEVVTDSLTVAHVFKKRHDNVIRDIRTLECSTEFSLLNFKESNYEVRGKEYPMFYITQDGFSFLVMGYTGKKAAEFKEKYISAFRKMEKQLKEPRVLSEKEQLIASMKLSLDTSEELSDVKEKVTNLESRFNNELKLSHGQATSLNHAVKKRVERLWNEGITGSLETKQQMYSNIYSQLYRAFNAPTYREVRRLDFEESLQWVRSWRPI</sequence>
<dbReference type="InterPro" id="IPR018878">
    <property type="entry name" value="ORF6C_dom"/>
</dbReference>
<dbReference type="Pfam" id="PF09669">
    <property type="entry name" value="Phage_pRha"/>
    <property type="match status" value="1"/>
</dbReference>
<protein>
    <recommendedName>
        <fullName evidence="1">ORF6C domain-containing protein</fullName>
    </recommendedName>
</protein>
<evidence type="ECO:0000259" key="1">
    <source>
        <dbReference type="Pfam" id="PF10552"/>
    </source>
</evidence>